<sequence>MLKLDHLSCGYGAVEAVRDVTLDVPAGSIFALLGPNGAGKTSTIMAVMGHVDIHGGRILLDGKDITRRRAVDRVDLGIAVVPEGRQLFSDLTVDENLTVGGYAHPHMRDAAKRERVFSYFPRLAERRSQLSGSLSGGEQQMLAIGRALMAEPRLLLVDELSLGLMPKMVDLCLGALMQLKRDGITIVLVEQNTERALDVADNVCVMSSGVQIYQGTGSEAKAAGSLFATFLGMNQPGRS</sequence>
<dbReference type="Gene3D" id="3.40.50.300">
    <property type="entry name" value="P-loop containing nucleotide triphosphate hydrolases"/>
    <property type="match status" value="1"/>
</dbReference>
<dbReference type="EMBL" id="JAFCJH010000006">
    <property type="protein sequence ID" value="MBR0795282.1"/>
    <property type="molecule type" value="Genomic_DNA"/>
</dbReference>
<evidence type="ECO:0000256" key="1">
    <source>
        <dbReference type="ARBA" id="ARBA00005417"/>
    </source>
</evidence>
<dbReference type="CDD" id="cd03224">
    <property type="entry name" value="ABC_TM1139_LivF_branched"/>
    <property type="match status" value="1"/>
</dbReference>
<dbReference type="Pfam" id="PF00005">
    <property type="entry name" value="ABC_tran"/>
    <property type="match status" value="1"/>
</dbReference>
<evidence type="ECO:0000256" key="5">
    <source>
        <dbReference type="ARBA" id="ARBA00022970"/>
    </source>
</evidence>
<evidence type="ECO:0000256" key="4">
    <source>
        <dbReference type="ARBA" id="ARBA00022840"/>
    </source>
</evidence>
<dbReference type="SMART" id="SM00382">
    <property type="entry name" value="AAA"/>
    <property type="match status" value="1"/>
</dbReference>
<dbReference type="InterPro" id="IPR027417">
    <property type="entry name" value="P-loop_NTPase"/>
</dbReference>
<proteinExistence type="inferred from homology"/>
<dbReference type="InterPro" id="IPR003439">
    <property type="entry name" value="ABC_transporter-like_ATP-bd"/>
</dbReference>
<dbReference type="InterPro" id="IPR052156">
    <property type="entry name" value="BCAA_Transport_ATP-bd_LivF"/>
</dbReference>
<feature type="domain" description="ABC transporter" evidence="7">
    <location>
        <begin position="2"/>
        <end position="233"/>
    </location>
</feature>
<dbReference type="PROSITE" id="PS50893">
    <property type="entry name" value="ABC_TRANSPORTER_2"/>
    <property type="match status" value="1"/>
</dbReference>
<protein>
    <submittedName>
        <fullName evidence="8">ABC transporter ATP-binding protein</fullName>
    </submittedName>
</protein>
<comment type="caution">
    <text evidence="8">The sequence shown here is derived from an EMBL/GenBank/DDBJ whole genome shotgun (WGS) entry which is preliminary data.</text>
</comment>
<dbReference type="PROSITE" id="PS00211">
    <property type="entry name" value="ABC_TRANSPORTER_1"/>
    <property type="match status" value="1"/>
</dbReference>
<evidence type="ECO:0000313" key="8">
    <source>
        <dbReference type="EMBL" id="MBR0795282.1"/>
    </source>
</evidence>
<accession>A0ABS5FEY3</accession>
<keyword evidence="4 8" id="KW-0067">ATP-binding</keyword>
<dbReference type="PANTHER" id="PTHR43820">
    <property type="entry name" value="HIGH-AFFINITY BRANCHED-CHAIN AMINO ACID TRANSPORT ATP-BINDING PROTEIN LIVF"/>
    <property type="match status" value="1"/>
</dbReference>
<evidence type="ECO:0000256" key="3">
    <source>
        <dbReference type="ARBA" id="ARBA00022741"/>
    </source>
</evidence>
<dbReference type="SUPFAM" id="SSF52540">
    <property type="entry name" value="P-loop containing nucleoside triphosphate hydrolases"/>
    <property type="match status" value="1"/>
</dbReference>
<keyword evidence="2" id="KW-0813">Transport</keyword>
<gene>
    <name evidence="8" type="ORF">JQ615_07775</name>
</gene>
<comment type="function">
    <text evidence="6">Involved in beta-(1--&gt;2)glucan export. Transmembrane domains (TMD) form a pore in the inner membrane and the ATP-binding domain (NBD) is responsible for energy generation.</text>
</comment>
<keyword evidence="9" id="KW-1185">Reference proteome</keyword>
<dbReference type="InterPro" id="IPR003593">
    <property type="entry name" value="AAA+_ATPase"/>
</dbReference>
<dbReference type="GO" id="GO:0005524">
    <property type="term" value="F:ATP binding"/>
    <property type="evidence" value="ECO:0007669"/>
    <property type="project" value="UniProtKB-KW"/>
</dbReference>
<comment type="similarity">
    <text evidence="1">Belongs to the ABC transporter superfamily.</text>
</comment>
<reference evidence="9" key="1">
    <citation type="journal article" date="2021" name="ISME J.">
        <title>Evolutionary origin and ecological implication of a unique nif island in free-living Bradyrhizobium lineages.</title>
        <authorList>
            <person name="Tao J."/>
        </authorList>
    </citation>
    <scope>NUCLEOTIDE SEQUENCE [LARGE SCALE GENOMIC DNA]</scope>
    <source>
        <strain evidence="9">SZCCT0434</strain>
    </source>
</reference>
<dbReference type="RefSeq" id="WP_212393361.1">
    <property type="nucleotide sequence ID" value="NZ_JAFCJH010000006.1"/>
</dbReference>
<organism evidence="8 9">
    <name type="scientific">Bradyrhizobium jicamae</name>
    <dbReference type="NCBI Taxonomy" id="280332"/>
    <lineage>
        <taxon>Bacteria</taxon>
        <taxon>Pseudomonadati</taxon>
        <taxon>Pseudomonadota</taxon>
        <taxon>Alphaproteobacteria</taxon>
        <taxon>Hyphomicrobiales</taxon>
        <taxon>Nitrobacteraceae</taxon>
        <taxon>Bradyrhizobium</taxon>
    </lineage>
</organism>
<keyword evidence="5" id="KW-0029">Amino-acid transport</keyword>
<keyword evidence="3" id="KW-0547">Nucleotide-binding</keyword>
<evidence type="ECO:0000256" key="6">
    <source>
        <dbReference type="ARBA" id="ARBA00024722"/>
    </source>
</evidence>
<evidence type="ECO:0000256" key="2">
    <source>
        <dbReference type="ARBA" id="ARBA00022448"/>
    </source>
</evidence>
<dbReference type="Proteomes" id="UP001315278">
    <property type="component" value="Unassembled WGS sequence"/>
</dbReference>
<evidence type="ECO:0000313" key="9">
    <source>
        <dbReference type="Proteomes" id="UP001315278"/>
    </source>
</evidence>
<name>A0ABS5FEY3_9BRAD</name>
<dbReference type="PANTHER" id="PTHR43820:SF4">
    <property type="entry name" value="HIGH-AFFINITY BRANCHED-CHAIN AMINO ACID TRANSPORT ATP-BINDING PROTEIN LIVF"/>
    <property type="match status" value="1"/>
</dbReference>
<dbReference type="InterPro" id="IPR017871">
    <property type="entry name" value="ABC_transporter-like_CS"/>
</dbReference>
<evidence type="ECO:0000259" key="7">
    <source>
        <dbReference type="PROSITE" id="PS50893"/>
    </source>
</evidence>